<feature type="domain" description="N-acetyltransferase" evidence="1">
    <location>
        <begin position="19"/>
        <end position="166"/>
    </location>
</feature>
<dbReference type="EMBL" id="MU004511">
    <property type="protein sequence ID" value="KAF2648999.1"/>
    <property type="molecule type" value="Genomic_DNA"/>
</dbReference>
<accession>A0A6A6SMR5</accession>
<dbReference type="Proteomes" id="UP000799324">
    <property type="component" value="Unassembled WGS sequence"/>
</dbReference>
<evidence type="ECO:0000259" key="1">
    <source>
        <dbReference type="PROSITE" id="PS51186"/>
    </source>
</evidence>
<proteinExistence type="predicted"/>
<dbReference type="PROSITE" id="PS51186">
    <property type="entry name" value="GNAT"/>
    <property type="match status" value="1"/>
</dbReference>
<evidence type="ECO:0000313" key="2">
    <source>
        <dbReference type="EMBL" id="KAF2648999.1"/>
    </source>
</evidence>
<dbReference type="PANTHER" id="PTHR43233">
    <property type="entry name" value="FAMILY N-ACETYLTRANSFERASE, PUTATIVE (AFU_ORTHOLOGUE AFUA_6G03350)-RELATED"/>
    <property type="match status" value="1"/>
</dbReference>
<dbReference type="AlphaFoldDB" id="A0A6A6SMR5"/>
<dbReference type="OrthoDB" id="10039976at2759"/>
<name>A0A6A6SMR5_9PLEO</name>
<dbReference type="SUPFAM" id="SSF55729">
    <property type="entry name" value="Acyl-CoA N-acyltransferases (Nat)"/>
    <property type="match status" value="1"/>
</dbReference>
<keyword evidence="2" id="KW-0808">Transferase</keyword>
<dbReference type="PANTHER" id="PTHR43233:SF1">
    <property type="entry name" value="FAMILY N-ACETYLTRANSFERASE, PUTATIVE (AFU_ORTHOLOGUE AFUA_6G03350)-RELATED"/>
    <property type="match status" value="1"/>
</dbReference>
<reference evidence="2" key="1">
    <citation type="journal article" date="2020" name="Stud. Mycol.">
        <title>101 Dothideomycetes genomes: a test case for predicting lifestyles and emergence of pathogens.</title>
        <authorList>
            <person name="Haridas S."/>
            <person name="Albert R."/>
            <person name="Binder M."/>
            <person name="Bloem J."/>
            <person name="Labutti K."/>
            <person name="Salamov A."/>
            <person name="Andreopoulos B."/>
            <person name="Baker S."/>
            <person name="Barry K."/>
            <person name="Bills G."/>
            <person name="Bluhm B."/>
            <person name="Cannon C."/>
            <person name="Castanera R."/>
            <person name="Culley D."/>
            <person name="Daum C."/>
            <person name="Ezra D."/>
            <person name="Gonzalez J."/>
            <person name="Henrissat B."/>
            <person name="Kuo A."/>
            <person name="Liang C."/>
            <person name="Lipzen A."/>
            <person name="Lutzoni F."/>
            <person name="Magnuson J."/>
            <person name="Mondo S."/>
            <person name="Nolan M."/>
            <person name="Ohm R."/>
            <person name="Pangilinan J."/>
            <person name="Park H.-J."/>
            <person name="Ramirez L."/>
            <person name="Alfaro M."/>
            <person name="Sun H."/>
            <person name="Tritt A."/>
            <person name="Yoshinaga Y."/>
            <person name="Zwiers L.-H."/>
            <person name="Turgeon B."/>
            <person name="Goodwin S."/>
            <person name="Spatafora J."/>
            <person name="Crous P."/>
            <person name="Grigoriev I."/>
        </authorList>
    </citation>
    <scope>NUCLEOTIDE SEQUENCE</scope>
    <source>
        <strain evidence="2">CBS 122681</strain>
    </source>
</reference>
<organism evidence="2 3">
    <name type="scientific">Lophiostoma macrostomum CBS 122681</name>
    <dbReference type="NCBI Taxonomy" id="1314788"/>
    <lineage>
        <taxon>Eukaryota</taxon>
        <taxon>Fungi</taxon>
        <taxon>Dikarya</taxon>
        <taxon>Ascomycota</taxon>
        <taxon>Pezizomycotina</taxon>
        <taxon>Dothideomycetes</taxon>
        <taxon>Pleosporomycetidae</taxon>
        <taxon>Pleosporales</taxon>
        <taxon>Lophiostomataceae</taxon>
        <taxon>Lophiostoma</taxon>
    </lineage>
</organism>
<protein>
    <submittedName>
        <fullName evidence="2">Acetyltransferase</fullName>
    </submittedName>
</protein>
<dbReference type="InterPro" id="IPR053144">
    <property type="entry name" value="Acetyltransferase_Butenolide"/>
</dbReference>
<evidence type="ECO:0000313" key="3">
    <source>
        <dbReference type="Proteomes" id="UP000799324"/>
    </source>
</evidence>
<dbReference type="CDD" id="cd04301">
    <property type="entry name" value="NAT_SF"/>
    <property type="match status" value="1"/>
</dbReference>
<dbReference type="InterPro" id="IPR000182">
    <property type="entry name" value="GNAT_dom"/>
</dbReference>
<dbReference type="GO" id="GO:0016747">
    <property type="term" value="F:acyltransferase activity, transferring groups other than amino-acyl groups"/>
    <property type="evidence" value="ECO:0007669"/>
    <property type="project" value="InterPro"/>
</dbReference>
<sequence>MEDVREWNRTVGGQSFLVSNSRDLFPHEFAQRAFATTDMSWATSMPPEKMKTALENSCTVAVYKSHTNGSSDQTQHSPVGMARLSTDYVTFAYLTDVFILEEYRKLGLGQWLIQCCGDLVVDMPYLRWMMLLTGSEHAERMYERELGMQRLGIREDGLISMGAKKVHLQAAGRGAHPQGTTD</sequence>
<dbReference type="InterPro" id="IPR016181">
    <property type="entry name" value="Acyl_CoA_acyltransferase"/>
</dbReference>
<dbReference type="Pfam" id="PF00583">
    <property type="entry name" value="Acetyltransf_1"/>
    <property type="match status" value="1"/>
</dbReference>
<keyword evidence="3" id="KW-1185">Reference proteome</keyword>
<dbReference type="Gene3D" id="3.40.630.30">
    <property type="match status" value="1"/>
</dbReference>
<gene>
    <name evidence="2" type="ORF">K491DRAFT_611643</name>
</gene>